<dbReference type="InterPro" id="IPR031793">
    <property type="entry name" value="KICSTOR_ITFG2"/>
</dbReference>
<organism evidence="1 2">
    <name type="scientific">Catenaria anguillulae PL171</name>
    <dbReference type="NCBI Taxonomy" id="765915"/>
    <lineage>
        <taxon>Eukaryota</taxon>
        <taxon>Fungi</taxon>
        <taxon>Fungi incertae sedis</taxon>
        <taxon>Blastocladiomycota</taxon>
        <taxon>Blastocladiomycetes</taxon>
        <taxon>Blastocladiales</taxon>
        <taxon>Catenariaceae</taxon>
        <taxon>Catenaria</taxon>
    </lineage>
</organism>
<dbReference type="PANTHER" id="PTHR16317">
    <property type="entry name" value="INTEGRIN ALPHA REPEAT DOMAIN-CONTAINING"/>
    <property type="match status" value="1"/>
</dbReference>
<dbReference type="STRING" id="765915.A0A1Y2H6U7"/>
<keyword evidence="2" id="KW-1185">Reference proteome</keyword>
<dbReference type="SUPFAM" id="SSF69318">
    <property type="entry name" value="Integrin alpha N-terminal domain"/>
    <property type="match status" value="1"/>
</dbReference>
<dbReference type="InterPro" id="IPR028994">
    <property type="entry name" value="Integrin_alpha_N"/>
</dbReference>
<evidence type="ECO:0000313" key="2">
    <source>
        <dbReference type="Proteomes" id="UP000193411"/>
    </source>
</evidence>
<dbReference type="GO" id="GO:0032006">
    <property type="term" value="P:regulation of TOR signaling"/>
    <property type="evidence" value="ECO:0007669"/>
    <property type="project" value="TreeGrafter"/>
</dbReference>
<protein>
    <submittedName>
        <fullName evidence="1">Uncharacterized protein</fullName>
    </submittedName>
</protein>
<dbReference type="OrthoDB" id="9996127at2759"/>
<dbReference type="Pfam" id="PF15907">
    <property type="entry name" value="Itfg2"/>
    <property type="match status" value="2"/>
</dbReference>
<sequence length="590" mass="62934">MVPYASVSRHVHVHGRVHVLVSCLTAEQLLLLTFLYYTYAVQWIFRGNMNANAIAIGDVDNDGLNEVVVASIHGQLSVFKYLTGNGSWPNHSDQDPYADDQEHLLDSIDDDHAAWCCSPGSTVPFGEPWLTASGLGSITSLSVGDIASKGHNSIVAVSAEGSIHVFNVQLMDTGKRELVPVLCTPAPLNVCRMLIADVDGDGTNELVLARTDRQVYVFQIHLPATYQDGPAEQSLSSQASYPTLHAKTSNILAAAAANPALFSSPSSSASSTISGTIRSRRRTITAPPIPLTPGDSAHLPNVPPPTPAIGRTMQTSNPQLEIKSRHGFPGQVGSLALLVRQTQRSLLVSQPSGTYVAIEKDGNQSTVSIVPPRVGFDLSPTSQTPRSNENSYLESLNRAMSFQPVRYSTSDLDPTPGTPSTSQFTGQVGTEVVVFPSDPADPFSADTLCVVTADGTLTFQFPDGTARSADLQVNHQLLHATRIENIIVLCAFDGTTYLVDPTLQAVQIIGAPRTAAFTAGQIGVCPGVSRPCLIYAGFENGIRVVYDRALMSHLAHLGVQRASQAVPEVAHLTPAQLSELIYGVAQQSVE</sequence>
<name>A0A1Y2H6U7_9FUNG</name>
<accession>A0A1Y2H6U7</accession>
<dbReference type="PANTHER" id="PTHR16317:SF1">
    <property type="entry name" value="KICSTOR COMPLEX PROTEIN ITFG2"/>
    <property type="match status" value="1"/>
</dbReference>
<evidence type="ECO:0000313" key="1">
    <source>
        <dbReference type="EMBL" id="ORZ30317.1"/>
    </source>
</evidence>
<gene>
    <name evidence="1" type="ORF">BCR44DRAFT_1517142</name>
</gene>
<dbReference type="Proteomes" id="UP000193411">
    <property type="component" value="Unassembled WGS sequence"/>
</dbReference>
<reference evidence="1 2" key="1">
    <citation type="submission" date="2016-07" db="EMBL/GenBank/DDBJ databases">
        <title>Pervasive Adenine N6-methylation of Active Genes in Fungi.</title>
        <authorList>
            <consortium name="DOE Joint Genome Institute"/>
            <person name="Mondo S.J."/>
            <person name="Dannebaum R.O."/>
            <person name="Kuo R.C."/>
            <person name="Labutti K."/>
            <person name="Haridas S."/>
            <person name="Kuo A."/>
            <person name="Salamov A."/>
            <person name="Ahrendt S.R."/>
            <person name="Lipzen A."/>
            <person name="Sullivan W."/>
            <person name="Andreopoulos W.B."/>
            <person name="Clum A."/>
            <person name="Lindquist E."/>
            <person name="Daum C."/>
            <person name="Ramamoorthy G.K."/>
            <person name="Gryganskyi A."/>
            <person name="Culley D."/>
            <person name="Magnuson J.K."/>
            <person name="James T.Y."/>
            <person name="O'Malley M.A."/>
            <person name="Stajich J.E."/>
            <person name="Spatafora J.W."/>
            <person name="Visel A."/>
            <person name="Grigoriev I.V."/>
        </authorList>
    </citation>
    <scope>NUCLEOTIDE SEQUENCE [LARGE SCALE GENOMIC DNA]</scope>
    <source>
        <strain evidence="1 2">PL171</strain>
    </source>
</reference>
<proteinExistence type="predicted"/>
<comment type="caution">
    <text evidence="1">The sequence shown here is derived from an EMBL/GenBank/DDBJ whole genome shotgun (WGS) entry which is preliminary data.</text>
</comment>
<dbReference type="EMBL" id="MCFL01000089">
    <property type="protein sequence ID" value="ORZ30317.1"/>
    <property type="molecule type" value="Genomic_DNA"/>
</dbReference>
<dbReference type="AlphaFoldDB" id="A0A1Y2H6U7"/>